<dbReference type="Proteomes" id="UP000620124">
    <property type="component" value="Unassembled WGS sequence"/>
</dbReference>
<evidence type="ECO:0000313" key="3">
    <source>
        <dbReference type="Proteomes" id="UP000620124"/>
    </source>
</evidence>
<proteinExistence type="predicted"/>
<evidence type="ECO:0000313" key="2">
    <source>
        <dbReference type="EMBL" id="KAF7359904.1"/>
    </source>
</evidence>
<comment type="caution">
    <text evidence="2">The sequence shown here is derived from an EMBL/GenBank/DDBJ whole genome shotgun (WGS) entry which is preliminary data.</text>
</comment>
<evidence type="ECO:0000256" key="1">
    <source>
        <dbReference type="SAM" id="MobiDB-lite"/>
    </source>
</evidence>
<feature type="region of interest" description="Disordered" evidence="1">
    <location>
        <begin position="20"/>
        <end position="103"/>
    </location>
</feature>
<accession>A0A8H7D2P6</accession>
<dbReference type="AlphaFoldDB" id="A0A8H7D2P6"/>
<sequence>MSEMTLTDAIHPDLSVTIYADTFDVHDPRPPYISRTITRRTDADGDPPDPSDNDGPPQPPSDSEPQDSQSQDASSETGDNSDPFDPDSTTPSESSDDSLPSICDLDLANADSISEDQIAASSCSEFLQQSEADDTSATPVNYRTVCSSDKDTLSEDEVNQCFQSWGAQEQRTRRQMAFGWSPNSTHIKIISFLSVPTLHPLTASLGGLSANLRGLQSPCGKTVSFCPL</sequence>
<reference evidence="2" key="1">
    <citation type="submission" date="2020-05" db="EMBL/GenBank/DDBJ databases">
        <title>Mycena genomes resolve the evolution of fungal bioluminescence.</title>
        <authorList>
            <person name="Tsai I.J."/>
        </authorList>
    </citation>
    <scope>NUCLEOTIDE SEQUENCE</scope>
    <source>
        <strain evidence="2">CCC161011</strain>
    </source>
</reference>
<gene>
    <name evidence="2" type="ORF">MVEN_00716100</name>
</gene>
<protein>
    <submittedName>
        <fullName evidence="2">Uncharacterized protein</fullName>
    </submittedName>
</protein>
<keyword evidence="3" id="KW-1185">Reference proteome</keyword>
<feature type="compositionally biased region" description="Low complexity" evidence="1">
    <location>
        <begin position="63"/>
        <end position="101"/>
    </location>
</feature>
<dbReference type="EMBL" id="JACAZI010000005">
    <property type="protein sequence ID" value="KAF7359904.1"/>
    <property type="molecule type" value="Genomic_DNA"/>
</dbReference>
<name>A0A8H7D2P6_9AGAR</name>
<organism evidence="2 3">
    <name type="scientific">Mycena venus</name>
    <dbReference type="NCBI Taxonomy" id="2733690"/>
    <lineage>
        <taxon>Eukaryota</taxon>
        <taxon>Fungi</taxon>
        <taxon>Dikarya</taxon>
        <taxon>Basidiomycota</taxon>
        <taxon>Agaricomycotina</taxon>
        <taxon>Agaricomycetes</taxon>
        <taxon>Agaricomycetidae</taxon>
        <taxon>Agaricales</taxon>
        <taxon>Marasmiineae</taxon>
        <taxon>Mycenaceae</taxon>
        <taxon>Mycena</taxon>
    </lineage>
</organism>